<dbReference type="EMBL" id="CP045650">
    <property type="protein sequence ID" value="QGA10473.1"/>
    <property type="molecule type" value="Genomic_DNA"/>
</dbReference>
<evidence type="ECO:0000313" key="4">
    <source>
        <dbReference type="Proteomes" id="UP000480556"/>
    </source>
</evidence>
<dbReference type="RefSeq" id="WP_153370875.1">
    <property type="nucleotide sequence ID" value="NZ_CP045650.1"/>
</dbReference>
<dbReference type="AlphaFoldDB" id="A0A5Q0P1S0"/>
<evidence type="ECO:0000313" key="1">
    <source>
        <dbReference type="EMBL" id="MQW92226.1"/>
    </source>
</evidence>
<accession>A0A5Q0P1S0</accession>
<evidence type="ECO:0000313" key="2">
    <source>
        <dbReference type="EMBL" id="QGA10473.1"/>
    </source>
</evidence>
<organism evidence="1 4">
    <name type="scientific">Acinetobacter wanghuae</name>
    <dbReference type="NCBI Taxonomy" id="2662362"/>
    <lineage>
        <taxon>Bacteria</taxon>
        <taxon>Pseudomonadati</taxon>
        <taxon>Pseudomonadota</taxon>
        <taxon>Gammaproteobacteria</taxon>
        <taxon>Moraxellales</taxon>
        <taxon>Moraxellaceae</taxon>
        <taxon>Acinetobacter</taxon>
    </lineage>
</organism>
<gene>
    <name evidence="2" type="ORF">GFH30_03240</name>
    <name evidence="1" type="ORF">GHJ48_07450</name>
</gene>
<evidence type="ECO:0000313" key="3">
    <source>
        <dbReference type="Proteomes" id="UP000327478"/>
    </source>
</evidence>
<name>A0A5Q0P1S0_9GAMM</name>
<dbReference type="EMBL" id="WITK01000011">
    <property type="protein sequence ID" value="MQW92226.1"/>
    <property type="molecule type" value="Genomic_DNA"/>
</dbReference>
<dbReference type="Proteomes" id="UP000327478">
    <property type="component" value="Chromosome"/>
</dbReference>
<dbReference type="Proteomes" id="UP000480556">
    <property type="component" value="Unassembled WGS sequence"/>
</dbReference>
<sequence length="70" mass="8273">MTIKPIRIQFKTTCELLDISRETLRHIVRTDKTFPKAMKQGKAKQSPVYFDYVELMQWHESQKSSAKEEA</sequence>
<protein>
    <submittedName>
        <fullName evidence="1">Transcriptional regulator</fullName>
    </submittedName>
</protein>
<proteinExistence type="predicted"/>
<keyword evidence="3" id="KW-1185">Reference proteome</keyword>
<reference evidence="3 4" key="1">
    <citation type="submission" date="2019-10" db="EMBL/GenBank/DDBJ databases">
        <authorList>
            <person name="Dong K."/>
        </authorList>
    </citation>
    <scope>NUCLEOTIDE SEQUENCE [LARGE SCALE GENOMIC DNA]</scope>
    <source>
        <strain evidence="3">dk386</strain>
        <strain evidence="2">Dk386</strain>
        <strain evidence="1">Dk771</strain>
        <strain evidence="4">dk771</strain>
    </source>
</reference>